<feature type="transmembrane region" description="Helical" evidence="2">
    <location>
        <begin position="755"/>
        <end position="775"/>
    </location>
</feature>
<protein>
    <submittedName>
        <fullName evidence="3">Membrane protein</fullName>
    </submittedName>
</protein>
<sequence>MDDSWVLLIVLLVLAALAVPVLLVAALVSVSSLKRRVAVLEARLDAGDTEPVPRQPRNEAAQPYAWQQPEANPDDSPAVPETAVPVAAPAPVVSSEPAPVTATPLPPPLPPRPDPLDPLASAPRRPLPARQPAPEQTWTPAAPAPPAEPNIIERALAYAKQWLTSGNVPVKVGMLVLLAGVAALLKYASDQGWFVVPPSLRLAGISAAALAGLVFAWRKRESHRSFALAMQGGMIGILLLVVFSACKNHGMIGVVPAFALSVVLIAGLSVMAVLQESRTLAILGVLAGFMAPIWLSDGSGNHVALFSYYALLNLGIFAIAWVRPWRILNLLGFVFTWGIGTVWGVLDYEPAKFNSVEPFLVLFFAFYLLLPLLYARKASTAGSARIDGCLLFGTPLIAFSLQAALLQGDRMPLAFCALGVAALYAVLARALINNERMNVLARGYAILAVGFATLAVPLALSAKATASVFALEGAGLVWLGLTQDRRLVRWTGIGLQLAAAAALAIGVSGSHSSATTAIANAAFMGALLIAVAGFASAWWYRAAGNAQLATVAYLWALAWWLGNVVMEIGDFVEVGSRLHAVLLLLGVTAWVAAEVQRRAPALALSLTTLGGFVMAFPVAFLQLSEYGQPFAGHGAWAWPVFAALGVRSLMCLRAGSGAVAGLAQLAWWLLWPTVLSLLAWHIGARFALAEGWVGMLLALPWLLLAVLSMYRWAWLSQPLGAAFERYRAALQLAVFAVLGLWWLTSLASAGSAAPLPWIVVFNPLELAEIAVLALLALRLRQNGSAAVLPMQLVGTALAALVLVTVMTLRAVHHWGDVSWNDSLLGSKLAQTSLTVVWSLLGVIGWISGSRRGQWGLWLAGAILMSVVLAKLLLIDRSNLGDLLGIGAFIAYGLLCTLVGWLAPAPPRRANAATDNEEVSA</sequence>
<feature type="transmembrane region" description="Helical" evidence="2">
    <location>
        <begin position="302"/>
        <end position="322"/>
    </location>
</feature>
<feature type="region of interest" description="Disordered" evidence="1">
    <location>
        <begin position="48"/>
        <end position="146"/>
    </location>
</feature>
<dbReference type="RefSeq" id="WP_057630819.1">
    <property type="nucleotide sequence ID" value="NZ_LDJJ01000101.1"/>
</dbReference>
<dbReference type="PANTHER" id="PTHR38434">
    <property type="entry name" value="BLL2549 PROTEIN"/>
    <property type="match status" value="1"/>
</dbReference>
<accession>A0A0R0C5F3</accession>
<name>A0A0R0C5F3_9GAMM</name>
<comment type="caution">
    <text evidence="3">The sequence shown here is derived from an EMBL/GenBank/DDBJ whole genome shotgun (WGS) entry which is preliminary data.</text>
</comment>
<organism evidence="3 4">
    <name type="scientific">Stenotrophomonas terrae</name>
    <dbReference type="NCBI Taxonomy" id="405446"/>
    <lineage>
        <taxon>Bacteria</taxon>
        <taxon>Pseudomonadati</taxon>
        <taxon>Pseudomonadota</taxon>
        <taxon>Gammaproteobacteria</taxon>
        <taxon>Lysobacterales</taxon>
        <taxon>Lysobacteraceae</taxon>
        <taxon>Stenotrophomonas</taxon>
    </lineage>
</organism>
<feature type="compositionally biased region" description="Low complexity" evidence="1">
    <location>
        <begin position="77"/>
        <end position="103"/>
    </location>
</feature>
<dbReference type="EMBL" id="LDJJ01000101">
    <property type="protein sequence ID" value="KRG61690.1"/>
    <property type="molecule type" value="Genomic_DNA"/>
</dbReference>
<keyword evidence="2" id="KW-1133">Transmembrane helix</keyword>
<dbReference type="OrthoDB" id="207428at2"/>
<evidence type="ECO:0000256" key="2">
    <source>
        <dbReference type="SAM" id="Phobius"/>
    </source>
</evidence>
<dbReference type="Proteomes" id="UP000051863">
    <property type="component" value="Unassembled WGS sequence"/>
</dbReference>
<evidence type="ECO:0000256" key="1">
    <source>
        <dbReference type="SAM" id="MobiDB-lite"/>
    </source>
</evidence>
<proteinExistence type="predicted"/>
<feature type="transmembrane region" description="Helical" evidence="2">
    <location>
        <begin position="412"/>
        <end position="432"/>
    </location>
</feature>
<feature type="transmembrane region" description="Helical" evidence="2">
    <location>
        <begin position="517"/>
        <end position="540"/>
    </location>
</feature>
<feature type="transmembrane region" description="Helical" evidence="2">
    <location>
        <begin position="280"/>
        <end position="296"/>
    </location>
</feature>
<dbReference type="PATRIC" id="fig|405446.3.peg.151"/>
<feature type="transmembrane region" description="Helical" evidence="2">
    <location>
        <begin position="168"/>
        <end position="188"/>
    </location>
</feature>
<feature type="transmembrane region" description="Helical" evidence="2">
    <location>
        <begin position="552"/>
        <end position="572"/>
    </location>
</feature>
<evidence type="ECO:0000313" key="4">
    <source>
        <dbReference type="Proteomes" id="UP000051863"/>
    </source>
</evidence>
<feature type="transmembrane region" description="Helical" evidence="2">
    <location>
        <begin position="439"/>
        <end position="458"/>
    </location>
</feature>
<feature type="transmembrane region" description="Helical" evidence="2">
    <location>
        <begin position="787"/>
        <end position="808"/>
    </location>
</feature>
<feature type="transmembrane region" description="Helical" evidence="2">
    <location>
        <begin position="6"/>
        <end position="28"/>
    </location>
</feature>
<evidence type="ECO:0000313" key="3">
    <source>
        <dbReference type="EMBL" id="KRG61690.1"/>
    </source>
</evidence>
<dbReference type="Pfam" id="PF10101">
    <property type="entry name" value="DUF2339"/>
    <property type="match status" value="1"/>
</dbReference>
<feature type="transmembrane region" description="Helical" evidence="2">
    <location>
        <begin position="854"/>
        <end position="873"/>
    </location>
</feature>
<feature type="transmembrane region" description="Helical" evidence="2">
    <location>
        <begin position="726"/>
        <end position="743"/>
    </location>
</feature>
<gene>
    <name evidence="3" type="ORF">ABB27_18830</name>
</gene>
<feature type="compositionally biased region" description="Pro residues" evidence="1">
    <location>
        <begin position="104"/>
        <end position="113"/>
    </location>
</feature>
<feature type="transmembrane region" description="Helical" evidence="2">
    <location>
        <begin position="659"/>
        <end position="680"/>
    </location>
</feature>
<reference evidence="3 4" key="1">
    <citation type="submission" date="2015-05" db="EMBL/GenBank/DDBJ databases">
        <title>Genome sequencing and analysis of members of genus Stenotrophomonas.</title>
        <authorList>
            <person name="Patil P.P."/>
            <person name="Midha S."/>
            <person name="Patil P.B."/>
        </authorList>
    </citation>
    <scope>NUCLEOTIDE SEQUENCE [LARGE SCALE GENOMIC DNA]</scope>
    <source>
        <strain evidence="3 4">DSM 18941</strain>
    </source>
</reference>
<feature type="transmembrane region" description="Helical" evidence="2">
    <location>
        <begin position="578"/>
        <end position="595"/>
    </location>
</feature>
<feature type="transmembrane region" description="Helical" evidence="2">
    <location>
        <begin position="692"/>
        <end position="714"/>
    </location>
</feature>
<feature type="transmembrane region" description="Helical" evidence="2">
    <location>
        <begin position="388"/>
        <end position="406"/>
    </location>
</feature>
<dbReference type="InterPro" id="IPR019286">
    <property type="entry name" value="DUF2339_TM"/>
</dbReference>
<feature type="transmembrane region" description="Helical" evidence="2">
    <location>
        <begin position="635"/>
        <end position="652"/>
    </location>
</feature>
<feature type="transmembrane region" description="Helical" evidence="2">
    <location>
        <begin position="493"/>
        <end position="511"/>
    </location>
</feature>
<feature type="transmembrane region" description="Helical" evidence="2">
    <location>
        <begin position="358"/>
        <end position="376"/>
    </location>
</feature>
<keyword evidence="4" id="KW-1185">Reference proteome</keyword>
<feature type="transmembrane region" description="Helical" evidence="2">
    <location>
        <begin position="828"/>
        <end position="847"/>
    </location>
</feature>
<dbReference type="PANTHER" id="PTHR38434:SF1">
    <property type="entry name" value="BLL2549 PROTEIN"/>
    <property type="match status" value="1"/>
</dbReference>
<feature type="transmembrane region" description="Helical" evidence="2">
    <location>
        <begin position="464"/>
        <end position="481"/>
    </location>
</feature>
<feature type="transmembrane region" description="Helical" evidence="2">
    <location>
        <begin position="251"/>
        <end position="273"/>
    </location>
</feature>
<dbReference type="AlphaFoldDB" id="A0A0R0C5F3"/>
<feature type="transmembrane region" description="Helical" evidence="2">
    <location>
        <begin position="327"/>
        <end position="346"/>
    </location>
</feature>
<feature type="transmembrane region" description="Helical" evidence="2">
    <location>
        <begin position="226"/>
        <end position="245"/>
    </location>
</feature>
<feature type="transmembrane region" description="Helical" evidence="2">
    <location>
        <begin position="200"/>
        <end position="217"/>
    </location>
</feature>
<keyword evidence="2" id="KW-0472">Membrane</keyword>
<feature type="transmembrane region" description="Helical" evidence="2">
    <location>
        <begin position="602"/>
        <end position="623"/>
    </location>
</feature>
<feature type="compositionally biased region" description="Low complexity" evidence="1">
    <location>
        <begin position="132"/>
        <end position="141"/>
    </location>
</feature>
<keyword evidence="2" id="KW-0812">Transmembrane</keyword>
<feature type="transmembrane region" description="Helical" evidence="2">
    <location>
        <begin position="879"/>
        <end position="902"/>
    </location>
</feature>